<proteinExistence type="predicted"/>
<keyword evidence="3" id="KW-1185">Reference proteome</keyword>
<organism evidence="2 3">
    <name type="scientific">Paraburkholderia terricola</name>
    <dbReference type="NCBI Taxonomy" id="169427"/>
    <lineage>
        <taxon>Bacteria</taxon>
        <taxon>Pseudomonadati</taxon>
        <taxon>Pseudomonadota</taxon>
        <taxon>Betaproteobacteria</taxon>
        <taxon>Burkholderiales</taxon>
        <taxon>Burkholderiaceae</taxon>
        <taxon>Paraburkholderia</taxon>
    </lineage>
</organism>
<gene>
    <name evidence="2" type="ORF">J2804_004184</name>
</gene>
<evidence type="ECO:0000256" key="1">
    <source>
        <dbReference type="SAM" id="MobiDB-lite"/>
    </source>
</evidence>
<accession>A0ABU1LVH2</accession>
<dbReference type="Proteomes" id="UP001264340">
    <property type="component" value="Unassembled WGS sequence"/>
</dbReference>
<sequence>MYQSGAEWSPAAIYKDPATDDGTKKSARGLLRVEREGERFVLYEQQTVEQAEGGALVPVFRNGALLARQSLAEIRDRLRASWTCPAPGSID</sequence>
<evidence type="ECO:0000313" key="3">
    <source>
        <dbReference type="Proteomes" id="UP001264340"/>
    </source>
</evidence>
<evidence type="ECO:0000313" key="2">
    <source>
        <dbReference type="EMBL" id="MDR6410759.1"/>
    </source>
</evidence>
<dbReference type="EMBL" id="JAVDRP010000008">
    <property type="protein sequence ID" value="MDR6410759.1"/>
    <property type="molecule type" value="Genomic_DNA"/>
</dbReference>
<name>A0ABU1LVH2_9BURK</name>
<feature type="region of interest" description="Disordered" evidence="1">
    <location>
        <begin position="1"/>
        <end position="27"/>
    </location>
</feature>
<reference evidence="2 3" key="1">
    <citation type="submission" date="2023-07" db="EMBL/GenBank/DDBJ databases">
        <title>Sorghum-associated microbial communities from plants grown in Nebraska, USA.</title>
        <authorList>
            <person name="Schachtman D."/>
        </authorList>
    </citation>
    <scope>NUCLEOTIDE SEQUENCE [LARGE SCALE GENOMIC DNA]</scope>
    <source>
        <strain evidence="2 3">DS1316</strain>
    </source>
</reference>
<protein>
    <submittedName>
        <fullName evidence="2">Uncharacterized protein</fullName>
    </submittedName>
</protein>
<dbReference type="RefSeq" id="WP_310123721.1">
    <property type="nucleotide sequence ID" value="NZ_JAVDRP010000008.1"/>
</dbReference>
<comment type="caution">
    <text evidence="2">The sequence shown here is derived from an EMBL/GenBank/DDBJ whole genome shotgun (WGS) entry which is preliminary data.</text>
</comment>